<proteinExistence type="predicted"/>
<reference evidence="2" key="1">
    <citation type="submission" date="2022-04" db="EMBL/GenBank/DDBJ databases">
        <title>Hymenobacter sp. isolated from the air.</title>
        <authorList>
            <person name="Won M."/>
            <person name="Lee C.-M."/>
            <person name="Woen H.-Y."/>
            <person name="Kwon S.-W."/>
        </authorList>
    </citation>
    <scope>NUCLEOTIDE SEQUENCE</scope>
    <source>
        <strain evidence="2">5116S-3</strain>
    </source>
</reference>
<name>A0A8T9Q2J5_9BACT</name>
<keyword evidence="1" id="KW-1133">Transmembrane helix</keyword>
<dbReference type="AlphaFoldDB" id="A0A8T9Q2J5"/>
<keyword evidence="1" id="KW-0812">Transmembrane</keyword>
<feature type="transmembrane region" description="Helical" evidence="1">
    <location>
        <begin position="51"/>
        <end position="68"/>
    </location>
</feature>
<gene>
    <name evidence="2" type="ORF">MUN79_21305</name>
</gene>
<dbReference type="RefSeq" id="WP_244674582.1">
    <property type="nucleotide sequence ID" value="NZ_CP095046.1"/>
</dbReference>
<dbReference type="Proteomes" id="UP000831796">
    <property type="component" value="Chromosome"/>
</dbReference>
<feature type="transmembrane region" description="Helical" evidence="1">
    <location>
        <begin position="26"/>
        <end position="44"/>
    </location>
</feature>
<organism evidence="2 3">
    <name type="scientific">Hymenobacter cellulosilyticus</name>
    <dbReference type="NCBI Taxonomy" id="2932248"/>
    <lineage>
        <taxon>Bacteria</taxon>
        <taxon>Pseudomonadati</taxon>
        <taxon>Bacteroidota</taxon>
        <taxon>Cytophagia</taxon>
        <taxon>Cytophagales</taxon>
        <taxon>Hymenobacteraceae</taxon>
        <taxon>Hymenobacter</taxon>
    </lineage>
</organism>
<dbReference type="EMBL" id="CP095046">
    <property type="protein sequence ID" value="UOQ71172.1"/>
    <property type="molecule type" value="Genomic_DNA"/>
</dbReference>
<evidence type="ECO:0000313" key="3">
    <source>
        <dbReference type="Proteomes" id="UP000831796"/>
    </source>
</evidence>
<keyword evidence="3" id="KW-1185">Reference proteome</keyword>
<evidence type="ECO:0000256" key="1">
    <source>
        <dbReference type="SAM" id="Phobius"/>
    </source>
</evidence>
<accession>A0A8T9Q2J5</accession>
<keyword evidence="1" id="KW-0472">Membrane</keyword>
<dbReference type="KEGG" id="hcu:MUN79_21305"/>
<evidence type="ECO:0000313" key="2">
    <source>
        <dbReference type="EMBL" id="UOQ71172.1"/>
    </source>
</evidence>
<protein>
    <submittedName>
        <fullName evidence="2">Uncharacterized protein</fullName>
    </submittedName>
</protein>
<sequence length="207" mass="23263">MRYSHYDLELSYEYHTEQPLGPNLHWTLQLLGTGTVLILVYNLLIYVKQPVWPWSILLLVLLLVSQFFQASAARVQATYAGIIRLKYTAGEACCYFSPVKLQEQATLPLGPELPLSSIHSIQVRELASIDPDEPSYGLVEVQLTKAGPWLLFAQLPTIHAARQAATLLRDLIGLPEITTPDPPLAPGISFLHYLGRQYYKLSHGKLR</sequence>